<evidence type="ECO:0000256" key="1">
    <source>
        <dbReference type="SAM" id="SignalP"/>
    </source>
</evidence>
<dbReference type="EMBL" id="KI964574">
    <property type="protein sequence ID" value="EUC35480.1"/>
    <property type="molecule type" value="Genomic_DNA"/>
</dbReference>
<evidence type="ECO:0000313" key="3">
    <source>
        <dbReference type="Proteomes" id="UP000053841"/>
    </source>
</evidence>
<dbReference type="GeneID" id="19153012"/>
<proteinExistence type="predicted"/>
<dbReference type="eggNOG" id="ENOG502R8S5">
    <property type="taxonomic scope" value="Eukaryota"/>
</dbReference>
<dbReference type="KEGG" id="bze:COCCADRAFT_90636"/>
<gene>
    <name evidence="2" type="ORF">COCCADRAFT_90636</name>
</gene>
<name>W6YCX2_COCC2</name>
<feature type="signal peptide" evidence="1">
    <location>
        <begin position="1"/>
        <end position="18"/>
    </location>
</feature>
<keyword evidence="1" id="KW-0732">Signal</keyword>
<dbReference type="Proteomes" id="UP000053841">
    <property type="component" value="Unassembled WGS sequence"/>
</dbReference>
<accession>W6YCX2</accession>
<organism evidence="2 3">
    <name type="scientific">Cochliobolus carbonum (strain 26-R-13)</name>
    <name type="common">Maize leaf spot fungus</name>
    <name type="synonym">Bipolaris zeicola</name>
    <dbReference type="NCBI Taxonomy" id="930089"/>
    <lineage>
        <taxon>Eukaryota</taxon>
        <taxon>Fungi</taxon>
        <taxon>Dikarya</taxon>
        <taxon>Ascomycota</taxon>
        <taxon>Pezizomycotina</taxon>
        <taxon>Dothideomycetes</taxon>
        <taxon>Pleosporomycetidae</taxon>
        <taxon>Pleosporales</taxon>
        <taxon>Pleosporineae</taxon>
        <taxon>Pleosporaceae</taxon>
        <taxon>Bipolaris</taxon>
    </lineage>
</organism>
<reference evidence="2 3" key="1">
    <citation type="journal article" date="2013" name="PLoS Genet.">
        <title>Comparative genome structure, secondary metabolite, and effector coding capacity across Cochliobolus pathogens.</title>
        <authorList>
            <person name="Condon B.J."/>
            <person name="Leng Y."/>
            <person name="Wu D."/>
            <person name="Bushley K.E."/>
            <person name="Ohm R.A."/>
            <person name="Otillar R."/>
            <person name="Martin J."/>
            <person name="Schackwitz W."/>
            <person name="Grimwood J."/>
            <person name="MohdZainudin N."/>
            <person name="Xue C."/>
            <person name="Wang R."/>
            <person name="Manning V.A."/>
            <person name="Dhillon B."/>
            <person name="Tu Z.J."/>
            <person name="Steffenson B.J."/>
            <person name="Salamov A."/>
            <person name="Sun H."/>
            <person name="Lowry S."/>
            <person name="LaButti K."/>
            <person name="Han J."/>
            <person name="Copeland A."/>
            <person name="Lindquist E."/>
            <person name="Barry K."/>
            <person name="Schmutz J."/>
            <person name="Baker S.E."/>
            <person name="Ciuffetti L.M."/>
            <person name="Grigoriev I.V."/>
            <person name="Zhong S."/>
            <person name="Turgeon B.G."/>
        </authorList>
    </citation>
    <scope>NUCLEOTIDE SEQUENCE [LARGE SCALE GENOMIC DNA]</scope>
    <source>
        <strain evidence="2 3">26-R-13</strain>
    </source>
</reference>
<dbReference type="AlphaFoldDB" id="W6YCX2"/>
<evidence type="ECO:0000313" key="2">
    <source>
        <dbReference type="EMBL" id="EUC35480.1"/>
    </source>
</evidence>
<feature type="chain" id="PRO_5004886279" evidence="1">
    <location>
        <begin position="19"/>
        <end position="181"/>
    </location>
</feature>
<dbReference type="OrthoDB" id="3792543at2759"/>
<dbReference type="HOGENOM" id="CLU_1355275_0_0_1"/>
<keyword evidence="3" id="KW-1185">Reference proteome</keyword>
<protein>
    <submittedName>
        <fullName evidence="2">Uncharacterized protein</fullName>
    </submittedName>
</protein>
<dbReference type="RefSeq" id="XP_007710205.1">
    <property type="nucleotide sequence ID" value="XM_007712015.1"/>
</dbReference>
<sequence length="181" mass="19733">MHTTTTLLTLFLTTLTAAHILPPQPPHPYILPRATTPSPQDHCTFTLYHKQISSNPRKNYIYLPTITDHANGLVIDIAATKPATERNSYIRLSATQKYAVKGLLGGEALTISGRDGGNGLGFEMGGLKWEADGKKEGVEGGEAGCQVGEWVESGLVNRERKVECAFPCGKIEEEGEREELK</sequence>